<name>A0A250JB66_9BACT</name>
<organism evidence="2 3">
    <name type="scientific">Cystobacter fuscus</name>
    <dbReference type="NCBI Taxonomy" id="43"/>
    <lineage>
        <taxon>Bacteria</taxon>
        <taxon>Pseudomonadati</taxon>
        <taxon>Myxococcota</taxon>
        <taxon>Myxococcia</taxon>
        <taxon>Myxococcales</taxon>
        <taxon>Cystobacterineae</taxon>
        <taxon>Archangiaceae</taxon>
        <taxon>Cystobacter</taxon>
    </lineage>
</organism>
<evidence type="ECO:0000313" key="3">
    <source>
        <dbReference type="Proteomes" id="UP000217257"/>
    </source>
</evidence>
<dbReference type="AlphaFoldDB" id="A0A250JB66"/>
<sequence>MHGRHQSRQGPGGRQGKLTGDPVHGLVIRVARLAGWTHEEMLRQPLSYVYELAADAQLENESIRQDSGPPPSSSAPRAGAGRQRIIRYTLKPTV</sequence>
<evidence type="ECO:0000313" key="2">
    <source>
        <dbReference type="EMBL" id="ATB41145.1"/>
    </source>
</evidence>
<reference evidence="2 3" key="1">
    <citation type="submission" date="2017-06" db="EMBL/GenBank/DDBJ databases">
        <title>Sequencing and comparative analysis of myxobacterial genomes.</title>
        <authorList>
            <person name="Rupp O."/>
            <person name="Goesmann A."/>
            <person name="Sogaard-Andersen L."/>
        </authorList>
    </citation>
    <scope>NUCLEOTIDE SEQUENCE [LARGE SCALE GENOMIC DNA]</scope>
    <source>
        <strain evidence="2 3">DSM 52655</strain>
    </source>
</reference>
<accession>A0A250JB66</accession>
<dbReference type="Proteomes" id="UP000217257">
    <property type="component" value="Chromosome"/>
</dbReference>
<protein>
    <submittedName>
        <fullName evidence="2">Uncharacterized protein</fullName>
    </submittedName>
</protein>
<gene>
    <name evidence="2" type="ORF">CYFUS_006607</name>
</gene>
<feature type="region of interest" description="Disordered" evidence="1">
    <location>
        <begin position="1"/>
        <end position="22"/>
    </location>
</feature>
<dbReference type="EMBL" id="CP022098">
    <property type="protein sequence ID" value="ATB41145.1"/>
    <property type="molecule type" value="Genomic_DNA"/>
</dbReference>
<feature type="region of interest" description="Disordered" evidence="1">
    <location>
        <begin position="60"/>
        <end position="94"/>
    </location>
</feature>
<evidence type="ECO:0000256" key="1">
    <source>
        <dbReference type="SAM" id="MobiDB-lite"/>
    </source>
</evidence>
<proteinExistence type="predicted"/>
<dbReference type="KEGG" id="cfus:CYFUS_006607"/>